<dbReference type="Gene3D" id="3.40.50.720">
    <property type="entry name" value="NAD(P)-binding Rossmann-like Domain"/>
    <property type="match status" value="1"/>
</dbReference>
<accession>A0A5B9MNH8</accession>
<keyword evidence="4" id="KW-1185">Reference proteome</keyword>
<dbReference type="Proteomes" id="UP000321353">
    <property type="component" value="Chromosome"/>
</dbReference>
<evidence type="ECO:0000313" key="3">
    <source>
        <dbReference type="EMBL" id="QEG00418.1"/>
    </source>
</evidence>
<dbReference type="PANTHER" id="PTHR30388:SF6">
    <property type="entry name" value="XANTHINE DEHYDROGENASE SUBUNIT A-RELATED"/>
    <property type="match status" value="1"/>
</dbReference>
<dbReference type="InterPro" id="IPR036291">
    <property type="entry name" value="NAD(P)-bd_dom_sf"/>
</dbReference>
<evidence type="ECO:0000259" key="1">
    <source>
        <dbReference type="Pfam" id="PF02625"/>
    </source>
</evidence>
<proteinExistence type="predicted"/>
<dbReference type="Pfam" id="PF02625">
    <property type="entry name" value="XdhC_CoxI"/>
    <property type="match status" value="1"/>
</dbReference>
<feature type="domain" description="XdhC- CoxI" evidence="1">
    <location>
        <begin position="16"/>
        <end position="75"/>
    </location>
</feature>
<gene>
    <name evidence="3" type="primary">pucA</name>
    <name evidence="3" type="ORF">Mal15_44880</name>
</gene>
<dbReference type="GO" id="GO:0004854">
    <property type="term" value="F:xanthine dehydrogenase activity"/>
    <property type="evidence" value="ECO:0007669"/>
    <property type="project" value="UniProtKB-EC"/>
</dbReference>
<dbReference type="EC" id="1.17.1.4" evidence="3"/>
<reference evidence="3 4" key="1">
    <citation type="submission" date="2019-02" db="EMBL/GenBank/DDBJ databases">
        <title>Planctomycetal bacteria perform biofilm scaping via a novel small molecule.</title>
        <authorList>
            <person name="Jeske O."/>
            <person name="Boedeker C."/>
            <person name="Wiegand S."/>
            <person name="Breitling P."/>
            <person name="Kallscheuer N."/>
            <person name="Jogler M."/>
            <person name="Rohde M."/>
            <person name="Petersen J."/>
            <person name="Medema M.H."/>
            <person name="Surup F."/>
            <person name="Jogler C."/>
        </authorList>
    </citation>
    <scope>NUCLEOTIDE SEQUENCE [LARGE SCALE GENOMIC DNA]</scope>
    <source>
        <strain evidence="3 4">Mal15</strain>
    </source>
</reference>
<dbReference type="InterPro" id="IPR027051">
    <property type="entry name" value="XdhC_Rossmann_dom"/>
</dbReference>
<dbReference type="RefSeq" id="WP_147869665.1">
    <property type="nucleotide sequence ID" value="NZ_CP036264.1"/>
</dbReference>
<dbReference type="InterPro" id="IPR003777">
    <property type="entry name" value="XdhC_CoxI"/>
</dbReference>
<dbReference type="EMBL" id="CP036264">
    <property type="protein sequence ID" value="QEG00418.1"/>
    <property type="molecule type" value="Genomic_DNA"/>
</dbReference>
<evidence type="ECO:0000259" key="2">
    <source>
        <dbReference type="Pfam" id="PF13478"/>
    </source>
</evidence>
<dbReference type="InterPro" id="IPR052698">
    <property type="entry name" value="MoCofactor_Util/Proc"/>
</dbReference>
<sequence length="271" mass="29421">MTYDVVQHHQKLTTLLQSETPFVTVTLIDIRGSAPQITGAKAIVTTAGIESGTIGGGKIEAAAIAHAQRLLTATEGTGCDFVVWNLQTDIGMTCGGEVKLFFEVHGKVDWPIAVFGAGHVAQVLVPMLCQLHCRVTCIDPRPDWLAKIPEHPKLAKRCVEHPNELVAEQPAGTFFVLISKGHATDLPVLAEILTSRDAPYIGVIGSPQKASVLKRELKQRNIPVEKLESYFCPVGIPLGNNTPAEISISIVAQLIQQRDKLGVFDHKVKRF</sequence>
<evidence type="ECO:0000313" key="4">
    <source>
        <dbReference type="Proteomes" id="UP000321353"/>
    </source>
</evidence>
<name>A0A5B9MNH8_9BACT</name>
<organism evidence="3 4">
    <name type="scientific">Stieleria maiorica</name>
    <dbReference type="NCBI Taxonomy" id="2795974"/>
    <lineage>
        <taxon>Bacteria</taxon>
        <taxon>Pseudomonadati</taxon>
        <taxon>Planctomycetota</taxon>
        <taxon>Planctomycetia</taxon>
        <taxon>Pirellulales</taxon>
        <taxon>Pirellulaceae</taxon>
        <taxon>Stieleria</taxon>
    </lineage>
</organism>
<dbReference type="KEGG" id="smam:Mal15_44880"/>
<protein>
    <submittedName>
        <fullName evidence="3">Putative xanthine dehydrogenase subunit A</fullName>
        <ecNumber evidence="3">1.17.1.4</ecNumber>
    </submittedName>
</protein>
<keyword evidence="3" id="KW-0560">Oxidoreductase</keyword>
<dbReference type="PANTHER" id="PTHR30388">
    <property type="entry name" value="ALDEHYDE OXIDOREDUCTASE MOLYBDENUM COFACTOR ASSEMBLY PROTEIN"/>
    <property type="match status" value="1"/>
</dbReference>
<dbReference type="AlphaFoldDB" id="A0A5B9MNH8"/>
<dbReference type="Pfam" id="PF13478">
    <property type="entry name" value="XdhC_C"/>
    <property type="match status" value="1"/>
</dbReference>
<dbReference type="SUPFAM" id="SSF51735">
    <property type="entry name" value="NAD(P)-binding Rossmann-fold domains"/>
    <property type="match status" value="1"/>
</dbReference>
<feature type="domain" description="XdhC Rossmann" evidence="2">
    <location>
        <begin position="113"/>
        <end position="254"/>
    </location>
</feature>